<dbReference type="RefSeq" id="WP_148953555.1">
    <property type="nucleotide sequence ID" value="NZ_VTEG01000004.1"/>
</dbReference>
<keyword evidence="3" id="KW-0804">Transcription</keyword>
<evidence type="ECO:0000259" key="4">
    <source>
        <dbReference type="PROSITE" id="PS01124"/>
    </source>
</evidence>
<dbReference type="GO" id="GO:0043565">
    <property type="term" value="F:sequence-specific DNA binding"/>
    <property type="evidence" value="ECO:0007669"/>
    <property type="project" value="InterPro"/>
</dbReference>
<sequence>MNNNLSEKHIIKVLEYIEVHLSDELPLEKLAAVSDYSPYHFQRLFKKTMGETPAGYVKRLRLENAAHMLIYESRMPVTEIAYICGFSSLSYFTYSFSENFGLSPKAWREGGYLERFPREYLDSKNSKLFRNNTKAPDEKNGYTDFKWLDLNKVKVVHIPDYHTINRYHIGSYVSGIPSVWEDLYTWSKARGLMKEGAAMIGVPRSNPYITPPDKSRYDCRAAVSVTEIESYGEEPVLFRGGDHVLYEFEEPVSYNDRGKLIECYSELYSYWLPRSGYKYLSNPIEFVDVAVGEGLDFSCRIRAIGLAIEPK</sequence>
<dbReference type="InterPro" id="IPR020449">
    <property type="entry name" value="Tscrpt_reg_AraC-type_HTH"/>
</dbReference>
<evidence type="ECO:0000313" key="5">
    <source>
        <dbReference type="EMBL" id="TYR99817.1"/>
    </source>
</evidence>
<dbReference type="InterPro" id="IPR009057">
    <property type="entry name" value="Homeodomain-like_sf"/>
</dbReference>
<evidence type="ECO:0000256" key="3">
    <source>
        <dbReference type="ARBA" id="ARBA00023163"/>
    </source>
</evidence>
<evidence type="ECO:0000313" key="6">
    <source>
        <dbReference type="Proteomes" id="UP000325182"/>
    </source>
</evidence>
<dbReference type="PANTHER" id="PTHR40055:SF1">
    <property type="entry name" value="TRANSCRIPTIONAL REGULATOR YGIV-RELATED"/>
    <property type="match status" value="1"/>
</dbReference>
<dbReference type="Proteomes" id="UP000325182">
    <property type="component" value="Unassembled WGS sequence"/>
</dbReference>
<keyword evidence="1" id="KW-0805">Transcription regulation</keyword>
<keyword evidence="2" id="KW-0238">DNA-binding</keyword>
<dbReference type="Gene3D" id="1.10.10.60">
    <property type="entry name" value="Homeodomain-like"/>
    <property type="match status" value="2"/>
</dbReference>
<dbReference type="Gene3D" id="3.20.80.10">
    <property type="entry name" value="Regulatory factor, effector binding domain"/>
    <property type="match status" value="1"/>
</dbReference>
<dbReference type="InterPro" id="IPR018062">
    <property type="entry name" value="HTH_AraC-typ_CS"/>
</dbReference>
<dbReference type="EMBL" id="VTEG01000004">
    <property type="protein sequence ID" value="TYR99817.1"/>
    <property type="molecule type" value="Genomic_DNA"/>
</dbReference>
<dbReference type="Pfam" id="PF12833">
    <property type="entry name" value="HTH_18"/>
    <property type="match status" value="1"/>
</dbReference>
<name>A0A5D4MEC8_9BACI</name>
<dbReference type="PROSITE" id="PS00041">
    <property type="entry name" value="HTH_ARAC_FAMILY_1"/>
    <property type="match status" value="1"/>
</dbReference>
<organism evidence="5 6">
    <name type="scientific">Rossellomorea vietnamensis</name>
    <dbReference type="NCBI Taxonomy" id="218284"/>
    <lineage>
        <taxon>Bacteria</taxon>
        <taxon>Bacillati</taxon>
        <taxon>Bacillota</taxon>
        <taxon>Bacilli</taxon>
        <taxon>Bacillales</taxon>
        <taxon>Bacillaceae</taxon>
        <taxon>Rossellomorea</taxon>
    </lineage>
</organism>
<protein>
    <submittedName>
        <fullName evidence="5">AraC family transcriptional regulator</fullName>
    </submittedName>
</protein>
<comment type="caution">
    <text evidence="5">The sequence shown here is derived from an EMBL/GenBank/DDBJ whole genome shotgun (WGS) entry which is preliminary data.</text>
</comment>
<reference evidence="5 6" key="1">
    <citation type="submission" date="2019-08" db="EMBL/GenBank/DDBJ databases">
        <title>Bacillus genomes from the desert of Cuatro Cienegas, Coahuila.</title>
        <authorList>
            <person name="Olmedo-Alvarez G."/>
        </authorList>
    </citation>
    <scope>NUCLEOTIDE SEQUENCE [LARGE SCALE GENOMIC DNA]</scope>
    <source>
        <strain evidence="5 6">CH128b_4D</strain>
    </source>
</reference>
<dbReference type="PROSITE" id="PS01124">
    <property type="entry name" value="HTH_ARAC_FAMILY_2"/>
    <property type="match status" value="1"/>
</dbReference>
<dbReference type="AlphaFoldDB" id="A0A5D4MEC8"/>
<dbReference type="InterPro" id="IPR029442">
    <property type="entry name" value="GyrI-like"/>
</dbReference>
<evidence type="ECO:0000256" key="2">
    <source>
        <dbReference type="ARBA" id="ARBA00023125"/>
    </source>
</evidence>
<dbReference type="InterPro" id="IPR011256">
    <property type="entry name" value="Reg_factor_effector_dom_sf"/>
</dbReference>
<dbReference type="Pfam" id="PF06445">
    <property type="entry name" value="GyrI-like"/>
    <property type="match status" value="1"/>
</dbReference>
<proteinExistence type="predicted"/>
<dbReference type="SMART" id="SM00342">
    <property type="entry name" value="HTH_ARAC"/>
    <property type="match status" value="1"/>
</dbReference>
<dbReference type="InterPro" id="IPR050908">
    <property type="entry name" value="SmbC-like"/>
</dbReference>
<dbReference type="SUPFAM" id="SSF55136">
    <property type="entry name" value="Probable bacterial effector-binding domain"/>
    <property type="match status" value="1"/>
</dbReference>
<accession>A0A5D4MEC8</accession>
<feature type="domain" description="HTH araC/xylS-type" evidence="4">
    <location>
        <begin position="11"/>
        <end position="110"/>
    </location>
</feature>
<evidence type="ECO:0000256" key="1">
    <source>
        <dbReference type="ARBA" id="ARBA00023015"/>
    </source>
</evidence>
<dbReference type="PRINTS" id="PR00032">
    <property type="entry name" value="HTHARAC"/>
</dbReference>
<dbReference type="InterPro" id="IPR018060">
    <property type="entry name" value="HTH_AraC"/>
</dbReference>
<dbReference type="GO" id="GO:0003700">
    <property type="term" value="F:DNA-binding transcription factor activity"/>
    <property type="evidence" value="ECO:0007669"/>
    <property type="project" value="InterPro"/>
</dbReference>
<gene>
    <name evidence="5" type="ORF">FZC84_08330</name>
</gene>
<dbReference type="SUPFAM" id="SSF46689">
    <property type="entry name" value="Homeodomain-like"/>
    <property type="match status" value="2"/>
</dbReference>
<dbReference type="PANTHER" id="PTHR40055">
    <property type="entry name" value="TRANSCRIPTIONAL REGULATOR YGIV-RELATED"/>
    <property type="match status" value="1"/>
</dbReference>